<dbReference type="AlphaFoldDB" id="A0A0A9FM42"/>
<reference evidence="1" key="1">
    <citation type="submission" date="2014-09" db="EMBL/GenBank/DDBJ databases">
        <authorList>
            <person name="Magalhaes I.L.F."/>
            <person name="Oliveira U."/>
            <person name="Santos F.R."/>
            <person name="Vidigal T.H.D.A."/>
            <person name="Brescovit A.D."/>
            <person name="Santos A.J."/>
        </authorList>
    </citation>
    <scope>NUCLEOTIDE SEQUENCE</scope>
    <source>
        <tissue evidence="1">Shoot tissue taken approximately 20 cm above the soil surface</tissue>
    </source>
</reference>
<dbReference type="EMBL" id="GBRH01185597">
    <property type="protein sequence ID" value="JAE12299.1"/>
    <property type="molecule type" value="Transcribed_RNA"/>
</dbReference>
<organism evidence="1">
    <name type="scientific">Arundo donax</name>
    <name type="common">Giant reed</name>
    <name type="synonym">Donax arundinaceus</name>
    <dbReference type="NCBI Taxonomy" id="35708"/>
    <lineage>
        <taxon>Eukaryota</taxon>
        <taxon>Viridiplantae</taxon>
        <taxon>Streptophyta</taxon>
        <taxon>Embryophyta</taxon>
        <taxon>Tracheophyta</taxon>
        <taxon>Spermatophyta</taxon>
        <taxon>Magnoliopsida</taxon>
        <taxon>Liliopsida</taxon>
        <taxon>Poales</taxon>
        <taxon>Poaceae</taxon>
        <taxon>PACMAD clade</taxon>
        <taxon>Arundinoideae</taxon>
        <taxon>Arundineae</taxon>
        <taxon>Arundo</taxon>
    </lineage>
</organism>
<protein>
    <submittedName>
        <fullName evidence="1">Uncharacterized protein</fullName>
    </submittedName>
</protein>
<evidence type="ECO:0000313" key="1">
    <source>
        <dbReference type="EMBL" id="JAE12299.1"/>
    </source>
</evidence>
<accession>A0A0A9FM42</accession>
<reference evidence="1" key="2">
    <citation type="journal article" date="2015" name="Data Brief">
        <title>Shoot transcriptome of the giant reed, Arundo donax.</title>
        <authorList>
            <person name="Barrero R.A."/>
            <person name="Guerrero F.D."/>
            <person name="Moolhuijzen P."/>
            <person name="Goolsby J.A."/>
            <person name="Tidwell J."/>
            <person name="Bellgard S.E."/>
            <person name="Bellgard M.I."/>
        </authorList>
    </citation>
    <scope>NUCLEOTIDE SEQUENCE</scope>
    <source>
        <tissue evidence="1">Shoot tissue taken approximately 20 cm above the soil surface</tissue>
    </source>
</reference>
<sequence>MKALPLIVQLLYYVHTALGTS</sequence>
<name>A0A0A9FM42_ARUDO</name>
<proteinExistence type="predicted"/>